<dbReference type="Pfam" id="PF03478">
    <property type="entry name" value="Beta-prop_KIB1-4"/>
    <property type="match status" value="1"/>
</dbReference>
<feature type="domain" description="KIB1-4 beta-propeller" evidence="1">
    <location>
        <begin position="12"/>
        <end position="296"/>
    </location>
</feature>
<reference evidence="2" key="1">
    <citation type="submission" date="2021-03" db="EMBL/GenBank/DDBJ databases">
        <authorList>
            <consortium name="Genoscope - CEA"/>
            <person name="William W."/>
        </authorList>
    </citation>
    <scope>NUCLEOTIDE SEQUENCE</scope>
    <source>
        <strain evidence="2">Doubled-haploid Pahang</strain>
    </source>
</reference>
<evidence type="ECO:0000259" key="1">
    <source>
        <dbReference type="Pfam" id="PF03478"/>
    </source>
</evidence>
<organism evidence="2">
    <name type="scientific">Musa acuminata subsp. malaccensis</name>
    <name type="common">Wild banana</name>
    <name type="synonym">Musa malaccensis</name>
    <dbReference type="NCBI Taxonomy" id="214687"/>
    <lineage>
        <taxon>Eukaryota</taxon>
        <taxon>Viridiplantae</taxon>
        <taxon>Streptophyta</taxon>
        <taxon>Embryophyta</taxon>
        <taxon>Tracheophyta</taxon>
        <taxon>Spermatophyta</taxon>
        <taxon>Magnoliopsida</taxon>
        <taxon>Liliopsida</taxon>
        <taxon>Zingiberales</taxon>
        <taxon>Musaceae</taxon>
        <taxon>Musa</taxon>
    </lineage>
</organism>
<sequence>MLSGDGNSTAKFFSIVEKKIYKIQCLEPMIGKRIYVGSCHGWLATLDGRCNMHLLNPLTGAQIPLPSVLTLPFIRDINNLAGQITNFNVEQDYNQYCLWRKFIQKVVLSKAPDADNDFTIMMIYSHCSRLAFARAGDKAWTPISSPYYYSDIIYHNAKFYTINFQQVVETWEPDELAFKHIIFISDLSSYDLSRGIYYLVESLDSNLMLVHKNKKILGYTNNPKSIMCTIFSLDEETCKWKRVNNLHEQTLFIGKNQSICLSTIDFPELKQNCIYYTNDMLDICGSYRYTRRRIGIFCLEDEMTRPIDHLGYHYWPPLLWLTPSLS</sequence>
<proteinExistence type="predicted"/>
<protein>
    <submittedName>
        <fullName evidence="2">(wild Malaysian banana) hypothetical protein</fullName>
    </submittedName>
</protein>
<dbReference type="EMBL" id="HG996473">
    <property type="protein sequence ID" value="CAG1856013.1"/>
    <property type="molecule type" value="Genomic_DNA"/>
</dbReference>
<dbReference type="PANTHER" id="PTHR44586:SF25">
    <property type="entry name" value="(WILD MALAYSIAN BANANA) HYPOTHETICAL PROTEIN"/>
    <property type="match status" value="1"/>
</dbReference>
<gene>
    <name evidence="2" type="ORF">GSMUA_46250.1</name>
</gene>
<evidence type="ECO:0000313" key="2">
    <source>
        <dbReference type="EMBL" id="CAG1856013.1"/>
    </source>
</evidence>
<name>A0A8D7AXB0_MUSAM</name>
<dbReference type="AlphaFoldDB" id="A0A8D7AXB0"/>
<dbReference type="PANTHER" id="PTHR44586">
    <property type="entry name" value="F-BOX DOMAIN CONTAINING PROTEIN, EXPRESSED"/>
    <property type="match status" value="1"/>
</dbReference>
<dbReference type="InterPro" id="IPR005174">
    <property type="entry name" value="KIB1-4_b-propeller"/>
</dbReference>
<accession>A0A8D7AXB0</accession>